<reference evidence="5" key="1">
    <citation type="journal article" date="2019" name="Int. J. Syst. Evol. Microbiol.">
        <title>The Global Catalogue of Microorganisms (GCM) 10K type strain sequencing project: providing services to taxonomists for standard genome sequencing and annotation.</title>
        <authorList>
            <consortium name="The Broad Institute Genomics Platform"/>
            <consortium name="The Broad Institute Genome Sequencing Center for Infectious Disease"/>
            <person name="Wu L."/>
            <person name="Ma J."/>
        </authorList>
    </citation>
    <scope>NUCLEOTIDE SEQUENCE [LARGE SCALE GENOMIC DNA]</scope>
    <source>
        <strain evidence="5">CGMCC 1.6964</strain>
    </source>
</reference>
<dbReference type="InterPro" id="IPR010038">
    <property type="entry name" value="MoaD_arc-typ"/>
</dbReference>
<dbReference type="PANTHER" id="PTHR33359">
    <property type="entry name" value="MOLYBDOPTERIN SYNTHASE SULFUR CARRIER SUBUNIT"/>
    <property type="match status" value="1"/>
</dbReference>
<evidence type="ECO:0000313" key="5">
    <source>
        <dbReference type="Proteomes" id="UP000606653"/>
    </source>
</evidence>
<comment type="similarity">
    <text evidence="2">Belongs to the MoaD family.</text>
</comment>
<dbReference type="EMBL" id="BMLN01000006">
    <property type="protein sequence ID" value="GGO02019.1"/>
    <property type="molecule type" value="Genomic_DNA"/>
</dbReference>
<dbReference type="Pfam" id="PF02597">
    <property type="entry name" value="ThiS"/>
    <property type="match status" value="1"/>
</dbReference>
<dbReference type="InterPro" id="IPR016155">
    <property type="entry name" value="Mopterin_synth/thiamin_S_b"/>
</dbReference>
<accession>A0ABQ2L438</accession>
<evidence type="ECO:0000313" key="4">
    <source>
        <dbReference type="EMBL" id="GGO02019.1"/>
    </source>
</evidence>
<dbReference type="RefSeq" id="WP_018976302.1">
    <property type="nucleotide sequence ID" value="NZ_BMLN01000006.1"/>
</dbReference>
<comment type="caution">
    <text evidence="4">The sequence shown here is derived from an EMBL/GenBank/DDBJ whole genome shotgun (WGS) entry which is preliminary data.</text>
</comment>
<dbReference type="InterPro" id="IPR012675">
    <property type="entry name" value="Beta-grasp_dom_sf"/>
</dbReference>
<keyword evidence="5" id="KW-1185">Reference proteome</keyword>
<evidence type="ECO:0000256" key="2">
    <source>
        <dbReference type="ARBA" id="ARBA00024200"/>
    </source>
</evidence>
<sequence length="77" mass="8312">MITIFYFAGLREATGTDREEADLAGKTIQELSAWVNSKYPHLSLDAVRVAINEEYALSEDVLQDGDTAALIPPVSGG</sequence>
<dbReference type="Gene3D" id="3.10.20.30">
    <property type="match status" value="1"/>
</dbReference>
<gene>
    <name evidence="4" type="primary">moaD</name>
    <name evidence="4" type="ORF">GCM10010969_24890</name>
</gene>
<dbReference type="InterPro" id="IPR003749">
    <property type="entry name" value="ThiS/MoaD-like"/>
</dbReference>
<keyword evidence="1" id="KW-0547">Nucleotide-binding</keyword>
<evidence type="ECO:0000256" key="1">
    <source>
        <dbReference type="ARBA" id="ARBA00022741"/>
    </source>
</evidence>
<proteinExistence type="inferred from homology"/>
<dbReference type="PANTHER" id="PTHR33359:SF1">
    <property type="entry name" value="MOLYBDOPTERIN SYNTHASE SULFUR CARRIER SUBUNIT"/>
    <property type="match status" value="1"/>
</dbReference>
<dbReference type="SUPFAM" id="SSF54285">
    <property type="entry name" value="MoaD/ThiS"/>
    <property type="match status" value="1"/>
</dbReference>
<evidence type="ECO:0000256" key="3">
    <source>
        <dbReference type="ARBA" id="ARBA00024247"/>
    </source>
</evidence>
<dbReference type="NCBIfam" id="TIGR01687">
    <property type="entry name" value="moaD_arch"/>
    <property type="match status" value="1"/>
</dbReference>
<organism evidence="4 5">
    <name type="scientific">Saccharibacillus kuerlensis</name>
    <dbReference type="NCBI Taxonomy" id="459527"/>
    <lineage>
        <taxon>Bacteria</taxon>
        <taxon>Bacillati</taxon>
        <taxon>Bacillota</taxon>
        <taxon>Bacilli</taxon>
        <taxon>Bacillales</taxon>
        <taxon>Paenibacillaceae</taxon>
        <taxon>Saccharibacillus</taxon>
    </lineage>
</organism>
<dbReference type="CDD" id="cd00754">
    <property type="entry name" value="Ubl_MoaD"/>
    <property type="match status" value="1"/>
</dbReference>
<dbReference type="InterPro" id="IPR044672">
    <property type="entry name" value="MOCS2A"/>
</dbReference>
<name>A0ABQ2L438_9BACL</name>
<dbReference type="NCBIfam" id="TIGR01682">
    <property type="entry name" value="moaD"/>
    <property type="match status" value="1"/>
</dbReference>
<dbReference type="Proteomes" id="UP000606653">
    <property type="component" value="Unassembled WGS sequence"/>
</dbReference>
<protein>
    <recommendedName>
        <fullName evidence="3">Molybdopterin synthase sulfur carrier subunit</fullName>
    </recommendedName>
</protein>